<dbReference type="Pfam" id="PF03466">
    <property type="entry name" value="LysR_substrate"/>
    <property type="match status" value="1"/>
</dbReference>
<dbReference type="InterPro" id="IPR050950">
    <property type="entry name" value="HTH-type_LysR_regulators"/>
</dbReference>
<dbReference type="Pfam" id="PF00126">
    <property type="entry name" value="HTH_1"/>
    <property type="match status" value="1"/>
</dbReference>
<dbReference type="RefSeq" id="WP_284300871.1">
    <property type="nucleotide sequence ID" value="NZ_BSSV01000009.1"/>
</dbReference>
<name>A0ABQ6HJ81_9GAMM</name>
<dbReference type="PROSITE" id="PS50931">
    <property type="entry name" value="HTH_LYSR"/>
    <property type="match status" value="1"/>
</dbReference>
<dbReference type="PANTHER" id="PTHR30419">
    <property type="entry name" value="HTH-TYPE TRANSCRIPTIONAL REGULATOR YBHD"/>
    <property type="match status" value="1"/>
</dbReference>
<evidence type="ECO:0000256" key="1">
    <source>
        <dbReference type="ARBA" id="ARBA00009437"/>
    </source>
</evidence>
<protein>
    <submittedName>
        <fullName evidence="6">Transcriptional regulator</fullName>
    </submittedName>
</protein>
<sequence length="305" mass="33850">MKKDYSQITVKQLRIFIETAERLSFAEAAEIMHLSQPALSIALKKLEDVIGGNLIKRSTRKISLTPEGAYFLPIAKRLLHKWDETFDDIANTFSLNKGKLSIAAMPSFASTALPNHLMNFREAYPSIEIKLHDVIAEQAIDLVKTGQAELAVSFDPGASEALTFIPLFTDNFIVAIHKANKLSKQRVVTWRDIESQPFIALQKPSSIRYLLESSLEEVSQSINIAYETNHLATIGQMVATGLGVSAIPSLYRDQLHAQGVICRRLKHPEISRQVGIVCARYGTLSTAAQAFVDILKSAYQPPKDT</sequence>
<dbReference type="InterPro" id="IPR000847">
    <property type="entry name" value="LysR_HTH_N"/>
</dbReference>
<dbReference type="PRINTS" id="PR00039">
    <property type="entry name" value="HTHLYSR"/>
</dbReference>
<evidence type="ECO:0000256" key="4">
    <source>
        <dbReference type="ARBA" id="ARBA00023163"/>
    </source>
</evidence>
<comment type="caution">
    <text evidence="6">The sequence shown here is derived from an EMBL/GenBank/DDBJ whole genome shotgun (WGS) entry which is preliminary data.</text>
</comment>
<feature type="domain" description="HTH lysR-type" evidence="5">
    <location>
        <begin position="8"/>
        <end position="65"/>
    </location>
</feature>
<keyword evidence="7" id="KW-1185">Reference proteome</keyword>
<dbReference type="Gene3D" id="1.10.10.10">
    <property type="entry name" value="Winged helix-like DNA-binding domain superfamily/Winged helix DNA-binding domain"/>
    <property type="match status" value="1"/>
</dbReference>
<evidence type="ECO:0000259" key="5">
    <source>
        <dbReference type="PROSITE" id="PS50931"/>
    </source>
</evidence>
<dbReference type="Proteomes" id="UP001157134">
    <property type="component" value="Unassembled WGS sequence"/>
</dbReference>
<keyword evidence="4" id="KW-0804">Transcription</keyword>
<comment type="similarity">
    <text evidence="1">Belongs to the LysR transcriptional regulatory family.</text>
</comment>
<dbReference type="InterPro" id="IPR036390">
    <property type="entry name" value="WH_DNA-bd_sf"/>
</dbReference>
<organism evidence="6 7">
    <name type="scientific">Thalassotalea loyana</name>
    <dbReference type="NCBI Taxonomy" id="280483"/>
    <lineage>
        <taxon>Bacteria</taxon>
        <taxon>Pseudomonadati</taxon>
        <taxon>Pseudomonadota</taxon>
        <taxon>Gammaproteobacteria</taxon>
        <taxon>Alteromonadales</taxon>
        <taxon>Colwelliaceae</taxon>
        <taxon>Thalassotalea</taxon>
    </lineage>
</organism>
<dbReference type="SUPFAM" id="SSF53850">
    <property type="entry name" value="Periplasmic binding protein-like II"/>
    <property type="match status" value="1"/>
</dbReference>
<evidence type="ECO:0000313" key="6">
    <source>
        <dbReference type="EMBL" id="GLX87121.1"/>
    </source>
</evidence>
<keyword evidence="3" id="KW-0238">DNA-binding</keyword>
<dbReference type="InterPro" id="IPR036388">
    <property type="entry name" value="WH-like_DNA-bd_sf"/>
</dbReference>
<dbReference type="CDD" id="cd08440">
    <property type="entry name" value="PBP2_LTTR_like_4"/>
    <property type="match status" value="1"/>
</dbReference>
<evidence type="ECO:0000256" key="3">
    <source>
        <dbReference type="ARBA" id="ARBA00023125"/>
    </source>
</evidence>
<accession>A0ABQ6HJ81</accession>
<gene>
    <name evidence="6" type="primary">dhcR</name>
    <name evidence="6" type="ORF">tloyanaT_33740</name>
</gene>
<evidence type="ECO:0000256" key="2">
    <source>
        <dbReference type="ARBA" id="ARBA00023015"/>
    </source>
</evidence>
<dbReference type="EMBL" id="BSSV01000009">
    <property type="protein sequence ID" value="GLX87121.1"/>
    <property type="molecule type" value="Genomic_DNA"/>
</dbReference>
<dbReference type="PANTHER" id="PTHR30419:SF30">
    <property type="entry name" value="LYSR FAMILY TRANSCRIPTIONAL REGULATOR"/>
    <property type="match status" value="1"/>
</dbReference>
<dbReference type="InterPro" id="IPR005119">
    <property type="entry name" value="LysR_subst-bd"/>
</dbReference>
<dbReference type="Gene3D" id="3.40.190.290">
    <property type="match status" value="1"/>
</dbReference>
<dbReference type="SUPFAM" id="SSF46785">
    <property type="entry name" value="Winged helix' DNA-binding domain"/>
    <property type="match status" value="1"/>
</dbReference>
<evidence type="ECO:0000313" key="7">
    <source>
        <dbReference type="Proteomes" id="UP001157134"/>
    </source>
</evidence>
<proteinExistence type="inferred from homology"/>
<reference evidence="6 7" key="1">
    <citation type="submission" date="2023-03" db="EMBL/GenBank/DDBJ databases">
        <title>Thalassotalea loyana LMG 22536T draft genome sequence.</title>
        <authorList>
            <person name="Sawabe T."/>
        </authorList>
    </citation>
    <scope>NUCLEOTIDE SEQUENCE [LARGE SCALE GENOMIC DNA]</scope>
    <source>
        <strain evidence="6 7">LMG 22536</strain>
    </source>
</reference>
<keyword evidence="2" id="KW-0805">Transcription regulation</keyword>